<dbReference type="InterPro" id="IPR002933">
    <property type="entry name" value="Peptidase_M20"/>
</dbReference>
<evidence type="ECO:0000256" key="1">
    <source>
        <dbReference type="ARBA" id="ARBA00022723"/>
    </source>
</evidence>
<dbReference type="CDD" id="cd03894">
    <property type="entry name" value="M20_ArgE"/>
    <property type="match status" value="1"/>
</dbReference>
<evidence type="ECO:0000313" key="5">
    <source>
        <dbReference type="Proteomes" id="UP001597120"/>
    </source>
</evidence>
<protein>
    <submittedName>
        <fullName evidence="4">M20 family metallopeptidase</fullName>
    </submittedName>
</protein>
<dbReference type="Proteomes" id="UP001597120">
    <property type="component" value="Unassembled WGS sequence"/>
</dbReference>
<evidence type="ECO:0000256" key="2">
    <source>
        <dbReference type="ARBA" id="ARBA00022801"/>
    </source>
</evidence>
<dbReference type="Pfam" id="PF07687">
    <property type="entry name" value="M20_dimer"/>
    <property type="match status" value="1"/>
</dbReference>
<keyword evidence="5" id="KW-1185">Reference proteome</keyword>
<evidence type="ECO:0000259" key="3">
    <source>
        <dbReference type="Pfam" id="PF07687"/>
    </source>
</evidence>
<dbReference type="Gene3D" id="3.40.630.10">
    <property type="entry name" value="Zn peptidases"/>
    <property type="match status" value="1"/>
</dbReference>
<accession>A0ABW3D5Y8</accession>
<feature type="domain" description="Peptidase M20 dimerisation" evidence="3">
    <location>
        <begin position="176"/>
        <end position="280"/>
    </location>
</feature>
<dbReference type="PANTHER" id="PTHR43808:SF31">
    <property type="entry name" value="N-ACETYL-L-CITRULLINE DEACETYLASE"/>
    <property type="match status" value="1"/>
</dbReference>
<dbReference type="Pfam" id="PF01546">
    <property type="entry name" value="Peptidase_M20"/>
    <property type="match status" value="1"/>
</dbReference>
<gene>
    <name evidence="4" type="ORF">ACFQ03_06910</name>
</gene>
<dbReference type="SUPFAM" id="SSF53187">
    <property type="entry name" value="Zn-dependent exopeptidases"/>
    <property type="match status" value="1"/>
</dbReference>
<proteinExistence type="predicted"/>
<organism evidence="4 5">
    <name type="scientific">Paenibacillus residui</name>
    <dbReference type="NCBI Taxonomy" id="629724"/>
    <lineage>
        <taxon>Bacteria</taxon>
        <taxon>Bacillati</taxon>
        <taxon>Bacillota</taxon>
        <taxon>Bacilli</taxon>
        <taxon>Bacillales</taxon>
        <taxon>Paenibacillaceae</taxon>
        <taxon>Paenibacillus</taxon>
    </lineage>
</organism>
<comment type="caution">
    <text evidence="4">The sequence shown here is derived from an EMBL/GenBank/DDBJ whole genome shotgun (WGS) entry which is preliminary data.</text>
</comment>
<dbReference type="PANTHER" id="PTHR43808">
    <property type="entry name" value="ACETYLORNITHINE DEACETYLASE"/>
    <property type="match status" value="1"/>
</dbReference>
<sequence length="388" mass="42807">MQADKQTEVLELLEAMIAIPSVNPAYEEGAEGEMELSRFIEQRCRAAGLSVYRQPVLPNRDNLIIELKTGHPQRTLLFEAHMDTVSLGGMPNPLQPRREGNRLYGRGACDTKGALAAMLHTMEYFSLHREELQADLLMCASVDEEHAYRGLLAFMDLDLPIQGAVVGEPTNLDIVIAHKGCVRFEVETLGKAAHSSVPWEGRNAITDMMKVMEYLERSKGDLERKVHPLCGAPTLSVGTIHGGSQINIVPDQCVIKVDRRLIPGERPDIVLNEIRKELAAFLHGQNVQFAIHELLLDEALDTPPESEVVRSALAAAGRLGTNTALCGASYGSDASKLQQRKGIPSIVFGPGSIQQAHTDEEWVPMDEVELAAEFYKELARQFGKSPRR</sequence>
<evidence type="ECO:0000313" key="4">
    <source>
        <dbReference type="EMBL" id="MFD0868875.1"/>
    </source>
</evidence>
<name>A0ABW3D5Y8_9BACL</name>
<dbReference type="InterPro" id="IPR011650">
    <property type="entry name" value="Peptidase_M20_dimer"/>
</dbReference>
<dbReference type="InterPro" id="IPR050072">
    <property type="entry name" value="Peptidase_M20A"/>
</dbReference>
<keyword evidence="2" id="KW-0378">Hydrolase</keyword>
<reference evidence="5" key="1">
    <citation type="journal article" date="2019" name="Int. J. Syst. Evol. Microbiol.">
        <title>The Global Catalogue of Microorganisms (GCM) 10K type strain sequencing project: providing services to taxonomists for standard genome sequencing and annotation.</title>
        <authorList>
            <consortium name="The Broad Institute Genomics Platform"/>
            <consortium name="The Broad Institute Genome Sequencing Center for Infectious Disease"/>
            <person name="Wu L."/>
            <person name="Ma J."/>
        </authorList>
    </citation>
    <scope>NUCLEOTIDE SEQUENCE [LARGE SCALE GENOMIC DNA]</scope>
    <source>
        <strain evidence="5">CCUG 57263</strain>
    </source>
</reference>
<dbReference type="InterPro" id="IPR036264">
    <property type="entry name" value="Bact_exopeptidase_dim_dom"/>
</dbReference>
<keyword evidence="1" id="KW-0479">Metal-binding</keyword>
<dbReference type="EMBL" id="JBHTIU010000025">
    <property type="protein sequence ID" value="MFD0868875.1"/>
    <property type="molecule type" value="Genomic_DNA"/>
</dbReference>
<dbReference type="SUPFAM" id="SSF55031">
    <property type="entry name" value="Bacterial exopeptidase dimerisation domain"/>
    <property type="match status" value="1"/>
</dbReference>
<dbReference type="RefSeq" id="WP_150959859.1">
    <property type="nucleotide sequence ID" value="NZ_JBHTIU010000025.1"/>
</dbReference>
<dbReference type="Gene3D" id="3.30.70.360">
    <property type="match status" value="1"/>
</dbReference>